<evidence type="ECO:0000256" key="1">
    <source>
        <dbReference type="SAM" id="MobiDB-lite"/>
    </source>
</evidence>
<dbReference type="SUPFAM" id="SSF51735">
    <property type="entry name" value="NAD(P)-binding Rossmann-fold domains"/>
    <property type="match status" value="1"/>
</dbReference>
<organism evidence="2 3">
    <name type="scientific">Setaria viridis</name>
    <name type="common">Green bristlegrass</name>
    <name type="synonym">Setaria italica subsp. viridis</name>
    <dbReference type="NCBI Taxonomy" id="4556"/>
    <lineage>
        <taxon>Eukaryota</taxon>
        <taxon>Viridiplantae</taxon>
        <taxon>Streptophyta</taxon>
        <taxon>Embryophyta</taxon>
        <taxon>Tracheophyta</taxon>
        <taxon>Spermatophyta</taxon>
        <taxon>Magnoliopsida</taxon>
        <taxon>Liliopsida</taxon>
        <taxon>Poales</taxon>
        <taxon>Poaceae</taxon>
        <taxon>PACMAD clade</taxon>
        <taxon>Panicoideae</taxon>
        <taxon>Panicodae</taxon>
        <taxon>Paniceae</taxon>
        <taxon>Cenchrinae</taxon>
        <taxon>Setaria</taxon>
    </lineage>
</organism>
<dbReference type="Proteomes" id="UP000298652">
    <property type="component" value="Chromosome 2"/>
</dbReference>
<keyword evidence="3" id="KW-1185">Reference proteome</keyword>
<reference evidence="2" key="1">
    <citation type="submission" date="2019-03" db="EMBL/GenBank/DDBJ databases">
        <title>WGS assembly of Setaria viridis.</title>
        <authorList>
            <person name="Huang P."/>
            <person name="Jenkins J."/>
            <person name="Grimwood J."/>
            <person name="Barry K."/>
            <person name="Healey A."/>
            <person name="Mamidi S."/>
            <person name="Sreedasyam A."/>
            <person name="Shu S."/>
            <person name="Feldman M."/>
            <person name="Wu J."/>
            <person name="Yu Y."/>
            <person name="Chen C."/>
            <person name="Johnson J."/>
            <person name="Rokhsar D."/>
            <person name="Baxter I."/>
            <person name="Schmutz J."/>
            <person name="Brutnell T."/>
            <person name="Kellogg E."/>
        </authorList>
    </citation>
    <scope>NUCLEOTIDE SEQUENCE [LARGE SCALE GENOMIC DNA]</scope>
</reference>
<dbReference type="EMBL" id="CM016553">
    <property type="protein sequence ID" value="TKW30626.1"/>
    <property type="molecule type" value="Genomic_DNA"/>
</dbReference>
<name>A0A4V6DAM3_SETVI</name>
<proteinExistence type="predicted"/>
<evidence type="ECO:0000313" key="2">
    <source>
        <dbReference type="EMBL" id="TKW30626.1"/>
    </source>
</evidence>
<dbReference type="InterPro" id="IPR036291">
    <property type="entry name" value="NAD(P)-bd_dom_sf"/>
</dbReference>
<dbReference type="AlphaFoldDB" id="A0A4V6DAM3"/>
<accession>A0A4V6DAM3</accession>
<gene>
    <name evidence="2" type="ORF">SEVIR_2G050200v2</name>
</gene>
<sequence length="189" mass="18958">MASPRLGSDLAGCSVSASLGPAKPVACVARAAGDAEADADIAAVAAAADAEAEASAQPLAGRVAIVTGARGASGAHRGEPRAGLRVALAASLPRDMSPARPARGRSSTRPPGSALSAAGAHILVANAGVLDDKYPSLAATATEAFDRVLGVDVRLRVSLSYSRVASHLLQLYRGLRKKSQSMLRVPVCG</sequence>
<evidence type="ECO:0000313" key="3">
    <source>
        <dbReference type="Proteomes" id="UP000298652"/>
    </source>
</evidence>
<protein>
    <submittedName>
        <fullName evidence="2">Uncharacterized protein</fullName>
    </submittedName>
</protein>
<feature type="region of interest" description="Disordered" evidence="1">
    <location>
        <begin position="95"/>
        <end position="114"/>
    </location>
</feature>
<dbReference type="Gramene" id="TKW30626">
    <property type="protein sequence ID" value="TKW30626"/>
    <property type="gene ID" value="SEVIR_2G050200v2"/>
</dbReference>